<dbReference type="GO" id="GO:0006397">
    <property type="term" value="P:mRNA processing"/>
    <property type="evidence" value="ECO:0007669"/>
    <property type="project" value="UniProtKB-KW"/>
</dbReference>
<comment type="function">
    <text evidence="14">Involved in the first step of pre-mRNA splicing. Required for cell growth and cell cycle control. Plays a role in the levels of the U1, U4, U5 and U6 snRNAs and the maintenance of the U4/U6 snRNA complex. May provide the link between the 'nineteen complex' NTC spliceosome protein complex and the spliceosome through the U6 snRNA. Associates predominantly with U6 snRNAs in assembled active spliceosomes. Binds directly to the internal stem-loop (ISL) domain of the U6 snRNA and to the pre-mRNA intron near the 5' splice site during the activation and catalytic phases of the spliceosome cycle.</text>
</comment>
<evidence type="ECO:0000256" key="2">
    <source>
        <dbReference type="ARBA" id="ARBA00008024"/>
    </source>
</evidence>
<dbReference type="PANTHER" id="PTHR14089:SF2">
    <property type="entry name" value="PRE-MRNA-SPLICING FACTOR CWC2"/>
    <property type="match status" value="1"/>
</dbReference>
<dbReference type="GO" id="GO:0008270">
    <property type="term" value="F:zinc ion binding"/>
    <property type="evidence" value="ECO:0007669"/>
    <property type="project" value="UniProtKB-KW"/>
</dbReference>
<keyword evidence="6 16" id="KW-0479">Metal-binding</keyword>
<dbReference type="PROSITE" id="PS50103">
    <property type="entry name" value="ZF_C3H1"/>
    <property type="match status" value="1"/>
</dbReference>
<keyword evidence="10 15" id="KW-0694">RNA-binding</keyword>
<dbReference type="InterPro" id="IPR035979">
    <property type="entry name" value="RBD_domain_sf"/>
</dbReference>
<evidence type="ECO:0000259" key="19">
    <source>
        <dbReference type="PROSITE" id="PS50103"/>
    </source>
</evidence>
<evidence type="ECO:0000313" key="20">
    <source>
        <dbReference type="EMBL" id="ODV73661.1"/>
    </source>
</evidence>
<evidence type="ECO:0000256" key="17">
    <source>
        <dbReference type="SAM" id="MobiDB-lite"/>
    </source>
</evidence>
<dbReference type="InterPro" id="IPR000571">
    <property type="entry name" value="Znf_CCCH"/>
</dbReference>
<dbReference type="Gene3D" id="3.30.70.330">
    <property type="match status" value="1"/>
</dbReference>
<dbReference type="InterPro" id="IPR012677">
    <property type="entry name" value="Nucleotide-bd_a/b_plait_sf"/>
</dbReference>
<evidence type="ECO:0000256" key="3">
    <source>
        <dbReference type="ARBA" id="ARBA00011524"/>
    </source>
</evidence>
<dbReference type="InterPro" id="IPR032297">
    <property type="entry name" value="Torus"/>
</dbReference>
<keyword evidence="21" id="KW-1185">Reference proteome</keyword>
<dbReference type="OMA" id="WYNKWSQ"/>
<dbReference type="EMBL" id="KV453930">
    <property type="protein sequence ID" value="ODV73661.1"/>
    <property type="molecule type" value="Genomic_DNA"/>
</dbReference>
<dbReference type="SUPFAM" id="SSF90229">
    <property type="entry name" value="CCCH zinc finger"/>
    <property type="match status" value="1"/>
</dbReference>
<protein>
    <recommendedName>
        <fullName evidence="4">Pre-mRNA-splicing factor CWC2</fullName>
    </recommendedName>
</protein>
<feature type="domain" description="RRM" evidence="18">
    <location>
        <begin position="131"/>
        <end position="206"/>
    </location>
</feature>
<evidence type="ECO:0000256" key="14">
    <source>
        <dbReference type="ARBA" id="ARBA00025224"/>
    </source>
</evidence>
<evidence type="ECO:0000256" key="7">
    <source>
        <dbReference type="ARBA" id="ARBA00022728"/>
    </source>
</evidence>
<dbReference type="InterPro" id="IPR039171">
    <property type="entry name" value="Cwc2/Slt11"/>
</dbReference>
<sequence>MSQIKGKPARVQVDPNEFEEEQPPQTGTVYNIWYNKWSGGGNNHVLVKSKYKLDVERDSGYTRADKTQGTGYFCLFFAKGMCSKGKKCEYLHRIPRDDDVFPLTVDCFGREKFSENRDDMGGIGSFNTVNKTLYIGGVLTDRKDVQDRINGEFKPLGKISKINVISGKNCAFVTFKSESNAQFAKEAMNGQSLYGTDILSVKWAHEDPNPEAIRQKKRTIEQETQQVVLQLLDKYKRQRQDDGPHVEEPEEPEPVQVVQQLKQIEDTKPTTTSNTNGILSGVSLELLKRLPQPKPTDRKSLVNAYESSDDDDD</sequence>
<evidence type="ECO:0000256" key="11">
    <source>
        <dbReference type="ARBA" id="ARBA00023187"/>
    </source>
</evidence>
<evidence type="ECO:0000256" key="16">
    <source>
        <dbReference type="PROSITE-ProRule" id="PRU00723"/>
    </source>
</evidence>
<keyword evidence="12" id="KW-0539">Nucleus</keyword>
<keyword evidence="9 16" id="KW-0862">Zinc</keyword>
<keyword evidence="5" id="KW-0507">mRNA processing</keyword>
<comment type="similarity">
    <text evidence="2">Belongs to the RRM CWC2 family.</text>
</comment>
<accession>A0A1E4S2E5</accession>
<evidence type="ECO:0000256" key="12">
    <source>
        <dbReference type="ARBA" id="ARBA00023242"/>
    </source>
</evidence>
<evidence type="ECO:0000256" key="13">
    <source>
        <dbReference type="ARBA" id="ARBA00023306"/>
    </source>
</evidence>
<dbReference type="OrthoDB" id="10251848at2759"/>
<feature type="zinc finger region" description="C3H1-type" evidence="16">
    <location>
        <begin position="73"/>
        <end position="95"/>
    </location>
</feature>
<evidence type="ECO:0000256" key="8">
    <source>
        <dbReference type="ARBA" id="ARBA00022771"/>
    </source>
</evidence>
<dbReference type="SUPFAM" id="SSF54928">
    <property type="entry name" value="RNA-binding domain, RBD"/>
    <property type="match status" value="1"/>
</dbReference>
<evidence type="ECO:0000256" key="6">
    <source>
        <dbReference type="ARBA" id="ARBA00022723"/>
    </source>
</evidence>
<proteinExistence type="inferred from homology"/>
<dbReference type="SMART" id="SM00360">
    <property type="entry name" value="RRM"/>
    <property type="match status" value="1"/>
</dbReference>
<dbReference type="GO" id="GO:0036002">
    <property type="term" value="F:pre-mRNA binding"/>
    <property type="evidence" value="ECO:0007669"/>
    <property type="project" value="TreeGrafter"/>
</dbReference>
<dbReference type="AlphaFoldDB" id="A0A1E4S2E5"/>
<keyword evidence="7" id="KW-0747">Spliceosome</keyword>
<dbReference type="Proteomes" id="UP000094389">
    <property type="component" value="Unassembled WGS sequence"/>
</dbReference>
<feature type="region of interest" description="Disordered" evidence="17">
    <location>
        <begin position="289"/>
        <end position="313"/>
    </location>
</feature>
<dbReference type="PANTHER" id="PTHR14089">
    <property type="entry name" value="PRE-MRNA-SPLICING FACTOR RBM22"/>
    <property type="match status" value="1"/>
</dbReference>
<evidence type="ECO:0000256" key="9">
    <source>
        <dbReference type="ARBA" id="ARBA00022833"/>
    </source>
</evidence>
<dbReference type="RefSeq" id="XP_020070700.1">
    <property type="nucleotide sequence ID" value="XM_020215031.1"/>
</dbReference>
<dbReference type="GO" id="GO:0008380">
    <property type="term" value="P:RNA splicing"/>
    <property type="evidence" value="ECO:0007669"/>
    <property type="project" value="UniProtKB-KW"/>
</dbReference>
<evidence type="ECO:0000256" key="4">
    <source>
        <dbReference type="ARBA" id="ARBA00017295"/>
    </source>
</evidence>
<dbReference type="InterPro" id="IPR036855">
    <property type="entry name" value="Znf_CCCH_sf"/>
</dbReference>
<dbReference type="GO" id="GO:0071007">
    <property type="term" value="C:U2-type catalytic step 2 spliceosome"/>
    <property type="evidence" value="ECO:0007669"/>
    <property type="project" value="TreeGrafter"/>
</dbReference>
<keyword evidence="8 16" id="KW-0863">Zinc-finger</keyword>
<evidence type="ECO:0000313" key="21">
    <source>
        <dbReference type="Proteomes" id="UP000094389"/>
    </source>
</evidence>
<reference evidence="20 21" key="1">
    <citation type="journal article" date="2016" name="Proc. Natl. Acad. Sci. U.S.A.">
        <title>Comparative genomics of biotechnologically important yeasts.</title>
        <authorList>
            <person name="Riley R."/>
            <person name="Haridas S."/>
            <person name="Wolfe K.H."/>
            <person name="Lopes M.R."/>
            <person name="Hittinger C.T."/>
            <person name="Goeker M."/>
            <person name="Salamov A.A."/>
            <person name="Wisecaver J.H."/>
            <person name="Long T.M."/>
            <person name="Calvey C.H."/>
            <person name="Aerts A.L."/>
            <person name="Barry K.W."/>
            <person name="Choi C."/>
            <person name="Clum A."/>
            <person name="Coughlan A.Y."/>
            <person name="Deshpande S."/>
            <person name="Douglass A.P."/>
            <person name="Hanson S.J."/>
            <person name="Klenk H.-P."/>
            <person name="LaButti K.M."/>
            <person name="Lapidus A."/>
            <person name="Lindquist E.A."/>
            <person name="Lipzen A.M."/>
            <person name="Meier-Kolthoff J.P."/>
            <person name="Ohm R.A."/>
            <person name="Otillar R.P."/>
            <person name="Pangilinan J.L."/>
            <person name="Peng Y."/>
            <person name="Rokas A."/>
            <person name="Rosa C.A."/>
            <person name="Scheuner C."/>
            <person name="Sibirny A.A."/>
            <person name="Slot J.C."/>
            <person name="Stielow J.B."/>
            <person name="Sun H."/>
            <person name="Kurtzman C.P."/>
            <person name="Blackwell M."/>
            <person name="Grigoriev I.V."/>
            <person name="Jeffries T.W."/>
        </authorList>
    </citation>
    <scope>NUCLEOTIDE SEQUENCE [LARGE SCALE GENOMIC DNA]</scope>
    <source>
        <strain evidence="21">ATCC 18201 / CBS 1600 / BCRC 20928 / JCM 3617 / NBRC 0987 / NRRL Y-1542</strain>
    </source>
</reference>
<evidence type="ECO:0000256" key="1">
    <source>
        <dbReference type="ARBA" id="ARBA00004123"/>
    </source>
</evidence>
<evidence type="ECO:0000256" key="5">
    <source>
        <dbReference type="ARBA" id="ARBA00022664"/>
    </source>
</evidence>
<evidence type="ECO:0000256" key="10">
    <source>
        <dbReference type="ARBA" id="ARBA00022884"/>
    </source>
</evidence>
<keyword evidence="11" id="KW-0508">mRNA splicing</keyword>
<feature type="domain" description="C3H1-type" evidence="19">
    <location>
        <begin position="73"/>
        <end position="95"/>
    </location>
</feature>
<comment type="subcellular location">
    <subcellularLocation>
        <location evidence="1">Nucleus</location>
    </subcellularLocation>
</comment>
<dbReference type="Pfam" id="PF16131">
    <property type="entry name" value="Torus"/>
    <property type="match status" value="1"/>
</dbReference>
<dbReference type="InterPro" id="IPR000504">
    <property type="entry name" value="RRM_dom"/>
</dbReference>
<dbReference type="GeneID" id="30989427"/>
<dbReference type="GO" id="GO:0071006">
    <property type="term" value="C:U2-type catalytic step 1 spliceosome"/>
    <property type="evidence" value="ECO:0007669"/>
    <property type="project" value="TreeGrafter"/>
</dbReference>
<evidence type="ECO:0000259" key="18">
    <source>
        <dbReference type="PROSITE" id="PS50102"/>
    </source>
</evidence>
<evidence type="ECO:0000256" key="15">
    <source>
        <dbReference type="PROSITE-ProRule" id="PRU00176"/>
    </source>
</evidence>
<dbReference type="Pfam" id="PF00076">
    <property type="entry name" value="RRM_1"/>
    <property type="match status" value="1"/>
</dbReference>
<gene>
    <name evidence="20" type="ORF">CYBJADRAFT_167686</name>
</gene>
<organism evidence="20 21">
    <name type="scientific">Cyberlindnera jadinii (strain ATCC 18201 / CBS 1600 / BCRC 20928 / JCM 3617 / NBRC 0987 / NRRL Y-1542)</name>
    <name type="common">Torula yeast</name>
    <name type="synonym">Candida utilis</name>
    <dbReference type="NCBI Taxonomy" id="983966"/>
    <lineage>
        <taxon>Eukaryota</taxon>
        <taxon>Fungi</taxon>
        <taxon>Dikarya</taxon>
        <taxon>Ascomycota</taxon>
        <taxon>Saccharomycotina</taxon>
        <taxon>Saccharomycetes</taxon>
        <taxon>Phaffomycetales</taxon>
        <taxon>Phaffomycetaceae</taxon>
        <taxon>Cyberlindnera</taxon>
    </lineage>
</organism>
<dbReference type="PROSITE" id="PS50102">
    <property type="entry name" value="RRM"/>
    <property type="match status" value="1"/>
</dbReference>
<dbReference type="GO" id="GO:0017070">
    <property type="term" value="F:U6 snRNA binding"/>
    <property type="evidence" value="ECO:0007669"/>
    <property type="project" value="TreeGrafter"/>
</dbReference>
<comment type="subunit">
    <text evidence="3">Associated with the spliceosome.</text>
</comment>
<dbReference type="STRING" id="983966.A0A1E4S2E5"/>
<name>A0A1E4S2E5_CYBJN</name>
<keyword evidence="13" id="KW-0131">Cell cycle</keyword>
<dbReference type="GO" id="GO:0000974">
    <property type="term" value="C:Prp19 complex"/>
    <property type="evidence" value="ECO:0007669"/>
    <property type="project" value="TreeGrafter"/>
</dbReference>
<feature type="region of interest" description="Disordered" evidence="17">
    <location>
        <begin position="1"/>
        <end position="23"/>
    </location>
</feature>